<organism evidence="1 2">
    <name type="scientific">Parvicella tangerina</name>
    <dbReference type="NCBI Taxonomy" id="2829795"/>
    <lineage>
        <taxon>Bacteria</taxon>
        <taxon>Pseudomonadati</taxon>
        <taxon>Bacteroidota</taxon>
        <taxon>Flavobacteriia</taxon>
        <taxon>Flavobacteriales</taxon>
        <taxon>Parvicellaceae</taxon>
        <taxon>Parvicella</taxon>
    </lineage>
</organism>
<sequence length="187" mass="22378">MQTIEPFFHWRDYYRVEDDQRSPFFGFEHSEFEYSNAIYDHYIHPQWDSIESETLFVKVLYANYEEGYAFVELLGEWNDLLYNDIMFLKQNLLELMMDEGINKFILIGRNVLNFHAGDDDYYQELSEDLDGGWLIGVQFPQHVKEEFNDNGLGSYLLFLPEFDELNDSWTVKKPEVAYAKIRSIFLN</sequence>
<proteinExistence type="predicted"/>
<protein>
    <submittedName>
        <fullName evidence="1">Uncharacterized protein</fullName>
    </submittedName>
</protein>
<evidence type="ECO:0000313" key="1">
    <source>
        <dbReference type="EMBL" id="CAG5083156.1"/>
    </source>
</evidence>
<dbReference type="EMBL" id="OU015584">
    <property type="protein sequence ID" value="CAG5083156.1"/>
    <property type="molecule type" value="Genomic_DNA"/>
</dbReference>
<dbReference type="Proteomes" id="UP000683507">
    <property type="component" value="Chromosome"/>
</dbReference>
<name>A0A916NHJ0_9FLAO</name>
<dbReference type="AlphaFoldDB" id="A0A916NHJ0"/>
<gene>
    <name evidence="1" type="ORF">CRYO30217_02105</name>
</gene>
<reference evidence="1" key="1">
    <citation type="submission" date="2021-04" db="EMBL/GenBank/DDBJ databases">
        <authorList>
            <person name="Rodrigo-Torres L."/>
            <person name="Arahal R. D."/>
            <person name="Lucena T."/>
        </authorList>
    </citation>
    <scope>NUCLEOTIDE SEQUENCE</scope>
    <source>
        <strain evidence="1">AS29M-1</strain>
    </source>
</reference>
<evidence type="ECO:0000313" key="2">
    <source>
        <dbReference type="Proteomes" id="UP000683507"/>
    </source>
</evidence>
<keyword evidence="2" id="KW-1185">Reference proteome</keyword>
<dbReference type="KEGG" id="ptan:CRYO30217_02105"/>
<accession>A0A916NHJ0</accession>
<dbReference type="RefSeq" id="WP_258542317.1">
    <property type="nucleotide sequence ID" value="NZ_OU015584.1"/>
</dbReference>